<proteinExistence type="predicted"/>
<keyword evidence="3" id="KW-1185">Reference proteome</keyword>
<evidence type="ECO:0000256" key="1">
    <source>
        <dbReference type="SAM" id="MobiDB-lite"/>
    </source>
</evidence>
<organism evidence="2 3">
    <name type="scientific">Protopolystoma xenopodis</name>
    <dbReference type="NCBI Taxonomy" id="117903"/>
    <lineage>
        <taxon>Eukaryota</taxon>
        <taxon>Metazoa</taxon>
        <taxon>Spiralia</taxon>
        <taxon>Lophotrochozoa</taxon>
        <taxon>Platyhelminthes</taxon>
        <taxon>Monogenea</taxon>
        <taxon>Polyopisthocotylea</taxon>
        <taxon>Polystomatidea</taxon>
        <taxon>Polystomatidae</taxon>
        <taxon>Protopolystoma</taxon>
    </lineage>
</organism>
<reference evidence="2" key="1">
    <citation type="submission" date="2018-11" db="EMBL/GenBank/DDBJ databases">
        <authorList>
            <consortium name="Pathogen Informatics"/>
        </authorList>
    </citation>
    <scope>NUCLEOTIDE SEQUENCE</scope>
</reference>
<gene>
    <name evidence="2" type="ORF">PXEA_LOCUS2973</name>
</gene>
<dbReference type="AlphaFoldDB" id="A0A3S5B091"/>
<comment type="caution">
    <text evidence="2">The sequence shown here is derived from an EMBL/GenBank/DDBJ whole genome shotgun (WGS) entry which is preliminary data.</text>
</comment>
<feature type="compositionally biased region" description="Polar residues" evidence="1">
    <location>
        <begin position="21"/>
        <end position="39"/>
    </location>
</feature>
<protein>
    <submittedName>
        <fullName evidence="2">Uncharacterized protein</fullName>
    </submittedName>
</protein>
<evidence type="ECO:0000313" key="3">
    <source>
        <dbReference type="Proteomes" id="UP000784294"/>
    </source>
</evidence>
<dbReference type="Proteomes" id="UP000784294">
    <property type="component" value="Unassembled WGS sequence"/>
</dbReference>
<accession>A0A3S5B091</accession>
<dbReference type="OrthoDB" id="2012278at2759"/>
<evidence type="ECO:0000313" key="2">
    <source>
        <dbReference type="EMBL" id="VEL09533.1"/>
    </source>
</evidence>
<dbReference type="EMBL" id="CAAALY010006564">
    <property type="protein sequence ID" value="VEL09533.1"/>
    <property type="molecule type" value="Genomic_DNA"/>
</dbReference>
<feature type="region of interest" description="Disordered" evidence="1">
    <location>
        <begin position="21"/>
        <end position="40"/>
    </location>
</feature>
<name>A0A3S5B091_9PLAT</name>
<sequence length="82" mass="8883">MLDGDFTPDALSSTNNILTTVSTSPVGSASSDKVMNSGSPLPLPEPRNLLADLLEYTSIIVQDIKEPSSLLYPSRCPYHFQK</sequence>